<dbReference type="InterPro" id="IPR008271">
    <property type="entry name" value="Ser/Thr_kinase_AS"/>
</dbReference>
<dbReference type="Gene3D" id="1.10.510.10">
    <property type="entry name" value="Transferase(Phosphotransferase) domain 1"/>
    <property type="match status" value="1"/>
</dbReference>
<dbReference type="Proteomes" id="UP001295444">
    <property type="component" value="Chromosome 06"/>
</dbReference>
<dbReference type="PROSITE" id="PS00108">
    <property type="entry name" value="PROTEIN_KINASE_ST"/>
    <property type="match status" value="1"/>
</dbReference>
<dbReference type="EMBL" id="OW240917">
    <property type="protein sequence ID" value="CAH2302740.1"/>
    <property type="molecule type" value="Genomic_DNA"/>
</dbReference>
<organism evidence="8 9">
    <name type="scientific">Pelobates cultripes</name>
    <name type="common">Western spadefoot toad</name>
    <dbReference type="NCBI Taxonomy" id="61616"/>
    <lineage>
        <taxon>Eukaryota</taxon>
        <taxon>Metazoa</taxon>
        <taxon>Chordata</taxon>
        <taxon>Craniata</taxon>
        <taxon>Vertebrata</taxon>
        <taxon>Euteleostomi</taxon>
        <taxon>Amphibia</taxon>
        <taxon>Batrachia</taxon>
        <taxon>Anura</taxon>
        <taxon>Pelobatoidea</taxon>
        <taxon>Pelobatidae</taxon>
        <taxon>Pelobates</taxon>
    </lineage>
</organism>
<dbReference type="AlphaFoldDB" id="A0AAD1SJG6"/>
<name>A0AAD1SJG6_PELCU</name>
<dbReference type="InterPro" id="IPR011009">
    <property type="entry name" value="Kinase-like_dom_sf"/>
</dbReference>
<dbReference type="PROSITE" id="PS00107">
    <property type="entry name" value="PROTEIN_KINASE_ATP"/>
    <property type="match status" value="1"/>
</dbReference>
<evidence type="ECO:0000256" key="6">
    <source>
        <dbReference type="SAM" id="MobiDB-lite"/>
    </source>
</evidence>
<gene>
    <name evidence="8" type="ORF">PECUL_23A054863</name>
</gene>
<dbReference type="InterPro" id="IPR017441">
    <property type="entry name" value="Protein_kinase_ATP_BS"/>
</dbReference>
<evidence type="ECO:0000256" key="4">
    <source>
        <dbReference type="ARBA" id="ARBA00022840"/>
    </source>
</evidence>
<dbReference type="PANTHER" id="PTHR48016">
    <property type="entry name" value="MAP KINASE KINASE KINASE SSK2-RELATED-RELATED"/>
    <property type="match status" value="1"/>
</dbReference>
<keyword evidence="2 5" id="KW-0547">Nucleotide-binding</keyword>
<evidence type="ECO:0000256" key="3">
    <source>
        <dbReference type="ARBA" id="ARBA00022777"/>
    </source>
</evidence>
<keyword evidence="4 5" id="KW-0067">ATP-binding</keyword>
<feature type="compositionally biased region" description="Basic residues" evidence="6">
    <location>
        <begin position="128"/>
        <end position="138"/>
    </location>
</feature>
<reference evidence="8" key="1">
    <citation type="submission" date="2022-03" db="EMBL/GenBank/DDBJ databases">
        <authorList>
            <person name="Alioto T."/>
            <person name="Alioto T."/>
            <person name="Gomez Garrido J."/>
        </authorList>
    </citation>
    <scope>NUCLEOTIDE SEQUENCE</scope>
</reference>
<protein>
    <submittedName>
        <fullName evidence="8">Mitogen-activated kinase kinase kinase 14</fullName>
    </submittedName>
</protein>
<evidence type="ECO:0000313" key="9">
    <source>
        <dbReference type="Proteomes" id="UP001295444"/>
    </source>
</evidence>
<dbReference type="SMART" id="SM00220">
    <property type="entry name" value="S_TKc"/>
    <property type="match status" value="1"/>
</dbReference>
<accession>A0AAD1SJG6</accession>
<dbReference type="GO" id="GO:0007249">
    <property type="term" value="P:canonical NF-kappaB signal transduction"/>
    <property type="evidence" value="ECO:0007669"/>
    <property type="project" value="TreeGrafter"/>
</dbReference>
<evidence type="ECO:0000256" key="1">
    <source>
        <dbReference type="ARBA" id="ARBA00022679"/>
    </source>
</evidence>
<evidence type="ECO:0000313" key="8">
    <source>
        <dbReference type="EMBL" id="CAH2302740.1"/>
    </source>
</evidence>
<proteinExistence type="predicted"/>
<dbReference type="GO" id="GO:0005524">
    <property type="term" value="F:ATP binding"/>
    <property type="evidence" value="ECO:0007669"/>
    <property type="project" value="UniProtKB-UniRule"/>
</dbReference>
<dbReference type="Gene3D" id="3.30.200.20">
    <property type="entry name" value="Phosphorylase Kinase, domain 1"/>
    <property type="match status" value="1"/>
</dbReference>
<evidence type="ECO:0000256" key="2">
    <source>
        <dbReference type="ARBA" id="ARBA00022741"/>
    </source>
</evidence>
<evidence type="ECO:0000259" key="7">
    <source>
        <dbReference type="PROSITE" id="PS50011"/>
    </source>
</evidence>
<keyword evidence="1" id="KW-0808">Transferase</keyword>
<dbReference type="Pfam" id="PF00069">
    <property type="entry name" value="Pkinase"/>
    <property type="match status" value="1"/>
</dbReference>
<dbReference type="SUPFAM" id="SSF56112">
    <property type="entry name" value="Protein kinase-like (PK-like)"/>
    <property type="match status" value="1"/>
</dbReference>
<keyword evidence="9" id="KW-1185">Reference proteome</keyword>
<dbReference type="PANTHER" id="PTHR48016:SF9">
    <property type="entry name" value="MITOGEN-ACTIVATED PROTEIN KINASE KINASE KINASE 14"/>
    <property type="match status" value="1"/>
</dbReference>
<evidence type="ECO:0000256" key="5">
    <source>
        <dbReference type="PROSITE-ProRule" id="PRU10141"/>
    </source>
</evidence>
<dbReference type="InterPro" id="IPR000719">
    <property type="entry name" value="Prot_kinase_dom"/>
</dbReference>
<feature type="binding site" evidence="5">
    <location>
        <position position="379"/>
    </location>
    <ligand>
        <name>ATP</name>
        <dbReference type="ChEBI" id="CHEBI:30616"/>
    </ligand>
</feature>
<dbReference type="InterPro" id="IPR050538">
    <property type="entry name" value="MAP_kinase_kinase_kinase"/>
</dbReference>
<sequence>MAIDCHEDQEQASIQALEYPLKVYQCEGTGGSKKGDAGTQGHLLTHDNGPWAKMMSQGSATERKEGLSVGFSIIAQPECENNQEICPSSQKPQIYKQYSRSESFDHIPNNVAQSTESRLTPKASSTRGKGKKAKKKRGGKDGERKIERRRQCSPEEEMRAPIPVQDEETQSHARFTGLCKTDEKKHLDSIKQLNRTTTECPSQDFSSSKKDGMWMNTKLISPDQFLYHVGAGKLPPANVSQTLYSPDSKILGIIHDLGIDKLGHDYSLKSDSFKFEDPFVDSNNHSVEECNLEAVRGSVIKGKIELLEGLAKDWTKKKNDENDKDNEGILLTKDIKPVDYEYKENIHWKQCGEKLGSGSFGDVVPAKDESSGFLFAAKKISIDNFRAEEITCCLEVKSPRLLPMYGAVREGRWITVLMKIMKGGSLGQKIKKMGYLPEDLALYYLEQVLCGLEHLHAANIAHGDIKADNVLLSEDGKEACLCDFGKSSKFSPGILKKPLMTADYVPGTETHMAPEIVRGEPCDTKIDIWSIGCMMLHMMNGWHPWTRTHKPPLCLQIAKEPPPLQEIPTSCDPITHKVIVAALEKDPMQRMTATQLKEKVKHTLCKMGGLKSPGITEYKTPRIFPCSPTGSSKNLLPKPKLATQKSRIIPNSFKKELMGDTPFPYRGKNVDHEETSFELEIKELEKGLLMDSLCQTIHLRDPQQMLRSEKNLEPIHSLKNSCDTGSSGFDSWKSQMDTMSCNSGSILSGGNTITPSWFNGVKVNLQTLSGETLYILESGQKQLGDLAIGISSQIPVNAFTIVTTTGKPIPWDTQISECGTNLQCSLALDYSGGGWTWRVKQGELEKGPSG</sequence>
<feature type="domain" description="Protein kinase" evidence="7">
    <location>
        <begin position="349"/>
        <end position="605"/>
    </location>
</feature>
<dbReference type="GO" id="GO:0004672">
    <property type="term" value="F:protein kinase activity"/>
    <property type="evidence" value="ECO:0007669"/>
    <property type="project" value="InterPro"/>
</dbReference>
<feature type="region of interest" description="Disordered" evidence="6">
    <location>
        <begin position="108"/>
        <end position="172"/>
    </location>
</feature>
<feature type="compositionally biased region" description="Polar residues" evidence="6">
    <location>
        <begin position="110"/>
        <end position="126"/>
    </location>
</feature>
<dbReference type="PROSITE" id="PS50011">
    <property type="entry name" value="PROTEIN_KINASE_DOM"/>
    <property type="match status" value="1"/>
</dbReference>
<feature type="compositionally biased region" description="Basic and acidic residues" evidence="6">
    <location>
        <begin position="139"/>
        <end position="159"/>
    </location>
</feature>
<keyword evidence="3 8" id="KW-0418">Kinase</keyword>